<accession>A0A3B0W5L1</accession>
<sequence length="48" mass="5818">WAYNGFNELSVQYNEYRKETEAFFEMAMRDEAPSVRSRIRNILKQNSK</sequence>
<dbReference type="EMBL" id="UOFB01000112">
    <property type="protein sequence ID" value="VAW46017.1"/>
    <property type="molecule type" value="Genomic_DNA"/>
</dbReference>
<reference evidence="1" key="1">
    <citation type="submission" date="2018-06" db="EMBL/GenBank/DDBJ databases">
        <authorList>
            <person name="Zhirakovskaya E."/>
        </authorList>
    </citation>
    <scope>NUCLEOTIDE SEQUENCE</scope>
</reference>
<dbReference type="AlphaFoldDB" id="A0A3B0W5L1"/>
<evidence type="ECO:0000313" key="1">
    <source>
        <dbReference type="EMBL" id="VAW46017.1"/>
    </source>
</evidence>
<proteinExistence type="predicted"/>
<name>A0A3B0W5L1_9ZZZZ</name>
<feature type="non-terminal residue" evidence="1">
    <location>
        <position position="1"/>
    </location>
</feature>
<protein>
    <submittedName>
        <fullName evidence="1">Uncharacterized protein</fullName>
    </submittedName>
</protein>
<gene>
    <name evidence="1" type="ORF">MNBD_GAMMA04-800</name>
</gene>
<organism evidence="1">
    <name type="scientific">hydrothermal vent metagenome</name>
    <dbReference type="NCBI Taxonomy" id="652676"/>
    <lineage>
        <taxon>unclassified sequences</taxon>
        <taxon>metagenomes</taxon>
        <taxon>ecological metagenomes</taxon>
    </lineage>
</organism>